<evidence type="ECO:0000256" key="2">
    <source>
        <dbReference type="ARBA" id="ARBA00007844"/>
    </source>
</evidence>
<dbReference type="GO" id="GO:0010032">
    <property type="term" value="P:meiotic chromosome condensation"/>
    <property type="evidence" value="ECO:0007669"/>
    <property type="project" value="TreeGrafter"/>
</dbReference>
<feature type="region of interest" description="Disordered" evidence="4">
    <location>
        <begin position="97"/>
        <end position="128"/>
    </location>
</feature>
<comment type="subcellular location">
    <subcellularLocation>
        <location evidence="1">Nucleus</location>
    </subcellularLocation>
</comment>
<evidence type="ECO:0000313" key="7">
    <source>
        <dbReference type="EMBL" id="KAI1726514.1"/>
    </source>
</evidence>
<comment type="caution">
    <text evidence="7">The sequence shown here is derived from an EMBL/GenBank/DDBJ whole genome shotgun (WGS) entry which is preliminary data.</text>
</comment>
<name>A0AAD4RCJ2_9BILA</name>
<dbReference type="GO" id="GO:0000796">
    <property type="term" value="C:condensin complex"/>
    <property type="evidence" value="ECO:0007669"/>
    <property type="project" value="TreeGrafter"/>
</dbReference>
<gene>
    <name evidence="7" type="ORF">DdX_03235</name>
</gene>
<protein>
    <submittedName>
        <fullName evidence="7">Condensin II complex subunit CAP-H2 or CNDH2, c-term domain-containing protein</fullName>
    </submittedName>
</protein>
<accession>A0AAD4RCJ2</accession>
<sequence length="735" mass="85163">MDDFEELERLGGQYQFLLQPVKDLSEAWKVDICTCLAEYIRKLIEDSETYVDENGHRKLFNFAEAAVLIHGSTNVYSKKVEYVYQIATNFFDQLKESKPKKRQREDGAENNENDGSDDEGPESTHRNPYLQPAIAKSRLSSMKQVLTKLSKPRQCLPIVPIAFTPLADYEKTDVPLCNRLNPKEVIGKKDDFKLNVTHIHEAVALLDLKNIDLIDRFTFFEDENIRRPLSRQIKQEDHNPGSQNTAHNDDHDNYPDGQMDFDTAPDENIFEMDTDIPEIEEGRNHMESGNLQRPTLSVTTLHPDTLDPAAGQSFIEPRASFGEQQNDNQYDVAAEQVHHPDDNKENHITQRNENRTEREPGRPITPLDAYREIYDKRKPFKLNPKCCTVASQQVRMRNSRIEKECKAKGVPNVPSVKAYIDSRMYRKNVNKRWYALAQFNQFLGDHAPLALNPQIYAEEKRRTEMRKRRELEARNAERAARRSRSLAVLQNKDRPSVHFPPNVTEFDEDAAYEDAIEELVADEIIDRNEPDESQEFHPLGDVLTINDLEDSLGVANLYADGCDLLNKSGNRPYFSSIGFTQNNYDDTIFPGLEYSDGSPPRPLSQMGYDELVAYHLRKYWSTAEEATSKFCERVQKWEEKITPMLEREQQFREFDTRHYSEELFEQFHNKIGAEIDFKQVMENATDYELSRYLLVSLVLTNMRNVELIKPDPSESNSSSKLKLKLLKSERHYESL</sequence>
<feature type="region of interest" description="Disordered" evidence="4">
    <location>
        <begin position="337"/>
        <end position="364"/>
    </location>
</feature>
<dbReference type="EMBL" id="JAKKPZ010000002">
    <property type="protein sequence ID" value="KAI1726514.1"/>
    <property type="molecule type" value="Genomic_DNA"/>
</dbReference>
<dbReference type="Pfam" id="PF16858">
    <property type="entry name" value="CNDH2_C"/>
    <property type="match status" value="1"/>
</dbReference>
<evidence type="ECO:0000256" key="1">
    <source>
        <dbReference type="ARBA" id="ARBA00004123"/>
    </source>
</evidence>
<feature type="compositionally biased region" description="Basic and acidic residues" evidence="4">
    <location>
        <begin position="337"/>
        <end position="361"/>
    </location>
</feature>
<reference evidence="7" key="1">
    <citation type="submission" date="2022-01" db="EMBL/GenBank/DDBJ databases">
        <title>Genome Sequence Resource for Two Populations of Ditylenchus destructor, the Migratory Endoparasitic Phytonematode.</title>
        <authorList>
            <person name="Zhang H."/>
            <person name="Lin R."/>
            <person name="Xie B."/>
        </authorList>
    </citation>
    <scope>NUCLEOTIDE SEQUENCE</scope>
    <source>
        <strain evidence="7">BazhouSP</strain>
    </source>
</reference>
<dbReference type="PANTHER" id="PTHR14324:SF3">
    <property type="entry name" value="CONDENSIN-2 COMPLEX SUBUNIT H2"/>
    <property type="match status" value="1"/>
</dbReference>
<dbReference type="Pfam" id="PF06278">
    <property type="entry name" value="CNDH2_N"/>
    <property type="match status" value="1"/>
</dbReference>
<proteinExistence type="inferred from homology"/>
<dbReference type="InterPro" id="IPR009378">
    <property type="entry name" value="H2_N"/>
</dbReference>
<evidence type="ECO:0000313" key="8">
    <source>
        <dbReference type="Proteomes" id="UP001201812"/>
    </source>
</evidence>
<dbReference type="GO" id="GO:0003682">
    <property type="term" value="F:chromatin binding"/>
    <property type="evidence" value="ECO:0007669"/>
    <property type="project" value="TreeGrafter"/>
</dbReference>
<dbReference type="PANTHER" id="PTHR14324">
    <property type="entry name" value="CONDENSIN-2 COMPLEX SUBUNIT H2"/>
    <property type="match status" value="1"/>
</dbReference>
<dbReference type="Proteomes" id="UP001201812">
    <property type="component" value="Unassembled WGS sequence"/>
</dbReference>
<feature type="compositionally biased region" description="Basic and acidic residues" evidence="4">
    <location>
        <begin position="97"/>
        <end position="107"/>
    </location>
</feature>
<keyword evidence="3" id="KW-0539">Nucleus</keyword>
<dbReference type="AlphaFoldDB" id="A0AAD4RCJ2"/>
<evidence type="ECO:0000256" key="3">
    <source>
        <dbReference type="ARBA" id="ARBA00023242"/>
    </source>
</evidence>
<evidence type="ECO:0000256" key="4">
    <source>
        <dbReference type="SAM" id="MobiDB-lite"/>
    </source>
</evidence>
<dbReference type="GO" id="GO:0051306">
    <property type="term" value="P:mitotic sister chromatid separation"/>
    <property type="evidence" value="ECO:0007669"/>
    <property type="project" value="TreeGrafter"/>
</dbReference>
<dbReference type="GO" id="GO:0005634">
    <property type="term" value="C:nucleus"/>
    <property type="evidence" value="ECO:0007669"/>
    <property type="project" value="UniProtKB-SubCell"/>
</dbReference>
<feature type="domain" description="Condensin-2 complex subunit H2 C-terminal" evidence="6">
    <location>
        <begin position="608"/>
        <end position="735"/>
    </location>
</feature>
<feature type="region of interest" description="Disordered" evidence="4">
    <location>
        <begin position="230"/>
        <end position="264"/>
    </location>
</feature>
<evidence type="ECO:0000259" key="5">
    <source>
        <dbReference type="Pfam" id="PF06278"/>
    </source>
</evidence>
<comment type="similarity">
    <text evidence="2">Belongs to the CND2 H2 (condensin-2 subunit 2) family.</text>
</comment>
<feature type="domain" description="Condensin II complex subunit H2 N-terminal" evidence="5">
    <location>
        <begin position="13"/>
        <end position="116"/>
    </location>
</feature>
<organism evidence="7 8">
    <name type="scientific">Ditylenchus destructor</name>
    <dbReference type="NCBI Taxonomy" id="166010"/>
    <lineage>
        <taxon>Eukaryota</taxon>
        <taxon>Metazoa</taxon>
        <taxon>Ecdysozoa</taxon>
        <taxon>Nematoda</taxon>
        <taxon>Chromadorea</taxon>
        <taxon>Rhabditida</taxon>
        <taxon>Tylenchina</taxon>
        <taxon>Tylenchomorpha</taxon>
        <taxon>Sphaerularioidea</taxon>
        <taxon>Anguinidae</taxon>
        <taxon>Anguininae</taxon>
        <taxon>Ditylenchus</taxon>
    </lineage>
</organism>
<evidence type="ECO:0000259" key="6">
    <source>
        <dbReference type="Pfam" id="PF16858"/>
    </source>
</evidence>
<dbReference type="InterPro" id="IPR031737">
    <property type="entry name" value="CNDH2_C"/>
</dbReference>
<keyword evidence="8" id="KW-1185">Reference proteome</keyword>
<feature type="compositionally biased region" description="Acidic residues" evidence="4">
    <location>
        <begin position="108"/>
        <end position="121"/>
    </location>
</feature>
<dbReference type="InterPro" id="IPR031739">
    <property type="entry name" value="Ncaph2"/>
</dbReference>